<sequence>MRASVASALFSLLALVPYASAHGFLTQIDIDGTSYKGNDPGNSSPFASPIRQISDISPVKGASNPSLNCGLNATAASQVAAANPGSKVNFWWGDLGGQNWPHNTGPLMTYMAACDGTTCDKFDSTQAKWFKIDQIGKKQGAKDASPVWFQADVMNKQAISVTLPTDLAPGDYLVRHEIIALHLATSLGGAEFYPSCTQLRVGGSGSGTPNQTVSFPGAYKDTDPGIFDANVFDGSDVYVFPGPPVSNLASPSDTATEAGGQAASSAASGSTATATGSSTATGSAAPKATSTGSSQAGGGKQCRLQKRAGPSYRRKRSADGRLRHALRAVLS</sequence>
<accession>A0ACB8S587</accession>
<keyword evidence="2" id="KW-1185">Reference proteome</keyword>
<gene>
    <name evidence="1" type="ORF">FA95DRAFT_1485711</name>
</gene>
<comment type="caution">
    <text evidence="1">The sequence shown here is derived from an EMBL/GenBank/DDBJ whole genome shotgun (WGS) entry which is preliminary data.</text>
</comment>
<name>A0ACB8S587_9AGAM</name>
<evidence type="ECO:0000313" key="2">
    <source>
        <dbReference type="Proteomes" id="UP000814033"/>
    </source>
</evidence>
<keyword evidence="1" id="KW-0560">Oxidoreductase</keyword>
<organism evidence="1 2">
    <name type="scientific">Auriscalpium vulgare</name>
    <dbReference type="NCBI Taxonomy" id="40419"/>
    <lineage>
        <taxon>Eukaryota</taxon>
        <taxon>Fungi</taxon>
        <taxon>Dikarya</taxon>
        <taxon>Basidiomycota</taxon>
        <taxon>Agaricomycotina</taxon>
        <taxon>Agaricomycetes</taxon>
        <taxon>Russulales</taxon>
        <taxon>Auriscalpiaceae</taxon>
        <taxon>Auriscalpium</taxon>
    </lineage>
</organism>
<proteinExistence type="predicted"/>
<protein>
    <submittedName>
        <fullName evidence="1">Lytic polysaccharide monooxygenase</fullName>
    </submittedName>
</protein>
<keyword evidence="1" id="KW-0503">Monooxygenase</keyword>
<reference evidence="1" key="2">
    <citation type="journal article" date="2022" name="New Phytol.">
        <title>Evolutionary transition to the ectomycorrhizal habit in the genomes of a hyperdiverse lineage of mushroom-forming fungi.</title>
        <authorList>
            <person name="Looney B."/>
            <person name="Miyauchi S."/>
            <person name="Morin E."/>
            <person name="Drula E."/>
            <person name="Courty P.E."/>
            <person name="Kohler A."/>
            <person name="Kuo A."/>
            <person name="LaButti K."/>
            <person name="Pangilinan J."/>
            <person name="Lipzen A."/>
            <person name="Riley R."/>
            <person name="Andreopoulos W."/>
            <person name="He G."/>
            <person name="Johnson J."/>
            <person name="Nolan M."/>
            <person name="Tritt A."/>
            <person name="Barry K.W."/>
            <person name="Grigoriev I.V."/>
            <person name="Nagy L.G."/>
            <person name="Hibbett D."/>
            <person name="Henrissat B."/>
            <person name="Matheny P.B."/>
            <person name="Labbe J."/>
            <person name="Martin F.M."/>
        </authorList>
    </citation>
    <scope>NUCLEOTIDE SEQUENCE</scope>
    <source>
        <strain evidence="1">FP105234-sp</strain>
    </source>
</reference>
<dbReference type="EMBL" id="MU275853">
    <property type="protein sequence ID" value="KAI0051322.1"/>
    <property type="molecule type" value="Genomic_DNA"/>
</dbReference>
<dbReference type="Proteomes" id="UP000814033">
    <property type="component" value="Unassembled WGS sequence"/>
</dbReference>
<reference evidence="1" key="1">
    <citation type="submission" date="2021-02" db="EMBL/GenBank/DDBJ databases">
        <authorList>
            <consortium name="DOE Joint Genome Institute"/>
            <person name="Ahrendt S."/>
            <person name="Looney B.P."/>
            <person name="Miyauchi S."/>
            <person name="Morin E."/>
            <person name="Drula E."/>
            <person name="Courty P.E."/>
            <person name="Chicoki N."/>
            <person name="Fauchery L."/>
            <person name="Kohler A."/>
            <person name="Kuo A."/>
            <person name="Labutti K."/>
            <person name="Pangilinan J."/>
            <person name="Lipzen A."/>
            <person name="Riley R."/>
            <person name="Andreopoulos W."/>
            <person name="He G."/>
            <person name="Johnson J."/>
            <person name="Barry K.W."/>
            <person name="Grigoriev I.V."/>
            <person name="Nagy L."/>
            <person name="Hibbett D."/>
            <person name="Henrissat B."/>
            <person name="Matheny P.B."/>
            <person name="Labbe J."/>
            <person name="Martin F."/>
        </authorList>
    </citation>
    <scope>NUCLEOTIDE SEQUENCE</scope>
    <source>
        <strain evidence="1">FP105234-sp</strain>
    </source>
</reference>
<evidence type="ECO:0000313" key="1">
    <source>
        <dbReference type="EMBL" id="KAI0051322.1"/>
    </source>
</evidence>